<dbReference type="InterPro" id="IPR013083">
    <property type="entry name" value="Znf_RING/FYVE/PHD"/>
</dbReference>
<evidence type="ECO:0000259" key="5">
    <source>
        <dbReference type="PROSITE" id="PS50089"/>
    </source>
</evidence>
<dbReference type="PANTHER" id="PTHR14991">
    <property type="entry name" value="RING FINGER PROTEIN 32"/>
    <property type="match status" value="1"/>
</dbReference>
<dbReference type="AlphaFoldDB" id="A0A3B3RT72"/>
<protein>
    <submittedName>
        <fullName evidence="6">Ring finger protein 32</fullName>
    </submittedName>
</protein>
<dbReference type="Ensembl" id="ENSPKIT00000002155.1">
    <property type="protein sequence ID" value="ENSPKIP00000021518.1"/>
    <property type="gene ID" value="ENSPKIG00000005880.1"/>
</dbReference>
<dbReference type="Proteomes" id="UP000261540">
    <property type="component" value="Unplaced"/>
</dbReference>
<accession>A0A3B3RT72</accession>
<reference evidence="6" key="1">
    <citation type="submission" date="2025-08" db="UniProtKB">
        <authorList>
            <consortium name="Ensembl"/>
        </authorList>
    </citation>
    <scope>IDENTIFICATION</scope>
</reference>
<dbReference type="GeneTree" id="ENSGT00390000003759"/>
<keyword evidence="7" id="KW-1185">Reference proteome</keyword>
<dbReference type="InterPro" id="IPR042862">
    <property type="entry name" value="RNF32"/>
</dbReference>
<dbReference type="Pfam" id="PF13445">
    <property type="entry name" value="zf-RING_UBOX"/>
    <property type="match status" value="1"/>
</dbReference>
<dbReference type="PROSITE" id="PS50096">
    <property type="entry name" value="IQ"/>
    <property type="match status" value="1"/>
</dbReference>
<dbReference type="SUPFAM" id="SSF57850">
    <property type="entry name" value="RING/U-box"/>
    <property type="match status" value="2"/>
</dbReference>
<dbReference type="SMART" id="SM00015">
    <property type="entry name" value="IQ"/>
    <property type="match status" value="1"/>
</dbReference>
<evidence type="ECO:0000313" key="7">
    <source>
        <dbReference type="Proteomes" id="UP000261540"/>
    </source>
</evidence>
<evidence type="ECO:0000256" key="2">
    <source>
        <dbReference type="ARBA" id="ARBA00022771"/>
    </source>
</evidence>
<dbReference type="InterPro" id="IPR000048">
    <property type="entry name" value="IQ_motif_EF-hand-BS"/>
</dbReference>
<dbReference type="Pfam" id="PF00612">
    <property type="entry name" value="IQ"/>
    <property type="match status" value="1"/>
</dbReference>
<keyword evidence="2 4" id="KW-0863">Zinc-finger</keyword>
<reference evidence="6" key="2">
    <citation type="submission" date="2025-09" db="UniProtKB">
        <authorList>
            <consortium name="Ensembl"/>
        </authorList>
    </citation>
    <scope>IDENTIFICATION</scope>
</reference>
<dbReference type="GO" id="GO:0008270">
    <property type="term" value="F:zinc ion binding"/>
    <property type="evidence" value="ECO:0007669"/>
    <property type="project" value="UniProtKB-KW"/>
</dbReference>
<dbReference type="Gene3D" id="3.30.40.10">
    <property type="entry name" value="Zinc/RING finger domain, C3HC4 (zinc finger)"/>
    <property type="match status" value="2"/>
</dbReference>
<sequence>MHLTVCPLRESRAPLLVRGALLGNSESRKHFPSPITMRKDLRSKGHINLAMMAVALQDHAVRDLQLHRLPLQDSVRRRHTGTQRDRTPQWWAEAAHQSGERTQRCREAHSLEEEYVLGPGPPPLTLAQKLGLVDAPPTPLTTDEWHQVKLRSLQQGDSSQPCAICREEFRLQPQVLLSCSHVFHRACLRALERFSSRKCCPMCRRKQYETRVIHDAARLYREKCAVRIQACWRGYVARRWYRHARKTVPPKDKLLRRKFFEEKLQEISDGFMRCCDNSVEEFISALDLSMESSRQAFREFDRQHLSQMKEEDWAKIKQKASQREASDCPICLTRLHPGSVETSGRPSGGFRQAMLLSCSHVFHACCLQAFEEFCWEGRPVCPVCRSPYQKRAL</sequence>
<dbReference type="Pfam" id="PF13639">
    <property type="entry name" value="zf-RING_2"/>
    <property type="match status" value="1"/>
</dbReference>
<keyword evidence="3" id="KW-0862">Zinc</keyword>
<feature type="domain" description="RING-type" evidence="5">
    <location>
        <begin position="328"/>
        <end position="385"/>
    </location>
</feature>
<keyword evidence="1" id="KW-0479">Metal-binding</keyword>
<dbReference type="CDD" id="cd16678">
    <property type="entry name" value="RING-H2_RNF32_rpt2"/>
    <property type="match status" value="1"/>
</dbReference>
<organism evidence="6 7">
    <name type="scientific">Paramormyrops kingsleyae</name>
    <dbReference type="NCBI Taxonomy" id="1676925"/>
    <lineage>
        <taxon>Eukaryota</taxon>
        <taxon>Metazoa</taxon>
        <taxon>Chordata</taxon>
        <taxon>Craniata</taxon>
        <taxon>Vertebrata</taxon>
        <taxon>Euteleostomi</taxon>
        <taxon>Actinopterygii</taxon>
        <taxon>Neopterygii</taxon>
        <taxon>Teleostei</taxon>
        <taxon>Osteoglossocephala</taxon>
        <taxon>Osteoglossomorpha</taxon>
        <taxon>Osteoglossiformes</taxon>
        <taxon>Mormyridae</taxon>
        <taxon>Paramormyrops</taxon>
    </lineage>
</organism>
<name>A0A3B3RT72_9TELE</name>
<evidence type="ECO:0000256" key="4">
    <source>
        <dbReference type="PROSITE-ProRule" id="PRU00175"/>
    </source>
</evidence>
<evidence type="ECO:0000256" key="3">
    <source>
        <dbReference type="ARBA" id="ARBA00022833"/>
    </source>
</evidence>
<feature type="domain" description="RING-type" evidence="5">
    <location>
        <begin position="162"/>
        <end position="204"/>
    </location>
</feature>
<dbReference type="STRING" id="1676925.ENSPKIP00000021518"/>
<dbReference type="CDD" id="cd23767">
    <property type="entry name" value="IQCD"/>
    <property type="match status" value="1"/>
</dbReference>
<dbReference type="InterPro" id="IPR001841">
    <property type="entry name" value="Znf_RING"/>
</dbReference>
<dbReference type="SMART" id="SM00184">
    <property type="entry name" value="RING"/>
    <property type="match status" value="2"/>
</dbReference>
<evidence type="ECO:0000313" key="6">
    <source>
        <dbReference type="Ensembl" id="ENSPKIP00000021518.1"/>
    </source>
</evidence>
<evidence type="ECO:0000256" key="1">
    <source>
        <dbReference type="ARBA" id="ARBA00022723"/>
    </source>
</evidence>
<dbReference type="PROSITE" id="PS50089">
    <property type="entry name" value="ZF_RING_2"/>
    <property type="match status" value="2"/>
</dbReference>
<dbReference type="PANTHER" id="PTHR14991:SF0">
    <property type="entry name" value="RING FINGER PROTEIN 32"/>
    <property type="match status" value="1"/>
</dbReference>
<dbReference type="Gene3D" id="1.20.5.190">
    <property type="match status" value="1"/>
</dbReference>
<dbReference type="CDD" id="cd16677">
    <property type="entry name" value="RING-H2_RNF32_rpt1"/>
    <property type="match status" value="1"/>
</dbReference>
<dbReference type="InterPro" id="IPR027370">
    <property type="entry name" value="Znf-RING_euk"/>
</dbReference>
<proteinExistence type="predicted"/>